<reference evidence="1 2" key="1">
    <citation type="submission" date="2019-01" db="EMBL/GenBank/DDBJ databases">
        <authorList>
            <consortium name="Pathogen Informatics"/>
        </authorList>
    </citation>
    <scope>NUCLEOTIDE SEQUENCE [LARGE SCALE GENOMIC DNA]</scope>
    <source>
        <strain evidence="1 2">NCTC10142</strain>
        <plasmid evidence="2">13</plasmid>
    </source>
</reference>
<name>A0A449AIF2_9BACT</name>
<sequence length="307" mass="36467">MIKSDELNENLLNKNPKLNFVINVKFDQQKILQKLKSNTLIFAKIQELSITDSELLKYMPQILNWEKEQRSAIDAIYETIILREQNKIKFYKKMRNNHQTNEFKIENNILFKNISSPIHKELLGDSKLNLSNETSDIMEYLNEFKNDPFKVNSLFLSGNIYSKRSYILSIIANEYAILNKKVAYLDINLLEDKIYRNINKKEIDLDDLIEELSSIDILIFDEIGVKSLSNWFIESIFVPILSNRYKNVKLKTFFGSYYIFNALQKQLFKNNYNDKNKTNYLYPISEKMIYLIDKISKEKVWINDDEK</sequence>
<dbReference type="Gene3D" id="3.40.50.300">
    <property type="entry name" value="P-loop containing nucleotide triphosphate hydrolases"/>
    <property type="match status" value="1"/>
</dbReference>
<dbReference type="RefSeq" id="WP_129720655.1">
    <property type="nucleotide sequence ID" value="NZ_LR214986.1"/>
</dbReference>
<protein>
    <submittedName>
        <fullName evidence="1">Primosomal protein DnaI</fullName>
    </submittedName>
</protein>
<dbReference type="SUPFAM" id="SSF52540">
    <property type="entry name" value="P-loop containing nucleoside triphosphate hydrolases"/>
    <property type="match status" value="1"/>
</dbReference>
<evidence type="ECO:0000313" key="2">
    <source>
        <dbReference type="Proteomes" id="UP000289506"/>
    </source>
</evidence>
<evidence type="ECO:0000313" key="1">
    <source>
        <dbReference type="EMBL" id="VEU64795.1"/>
    </source>
</evidence>
<geneLocation type="plasmid" evidence="1 2">
    <name>13</name>
</geneLocation>
<dbReference type="EMBL" id="LR214986">
    <property type="protein sequence ID" value="VEU64795.1"/>
    <property type="molecule type" value="Genomic_DNA"/>
</dbReference>
<keyword evidence="1" id="KW-0614">Plasmid</keyword>
<dbReference type="InterPro" id="IPR027417">
    <property type="entry name" value="P-loop_NTPase"/>
</dbReference>
<proteinExistence type="predicted"/>
<organism evidence="1 2">
    <name type="scientific">Mycoplasmopsis cynos</name>
    <dbReference type="NCBI Taxonomy" id="171284"/>
    <lineage>
        <taxon>Bacteria</taxon>
        <taxon>Bacillati</taxon>
        <taxon>Mycoplasmatota</taxon>
        <taxon>Mycoplasmoidales</taxon>
        <taxon>Metamycoplasmataceae</taxon>
        <taxon>Mycoplasmopsis</taxon>
    </lineage>
</organism>
<accession>A0A449AIF2</accession>
<dbReference type="Proteomes" id="UP000289506">
    <property type="component" value="Plasmid 13"/>
</dbReference>
<gene>
    <name evidence="1" type="ORF">NCTC10142_00555</name>
</gene>
<dbReference type="AlphaFoldDB" id="A0A449AIF2"/>